<keyword evidence="7" id="KW-1185">Reference proteome</keyword>
<gene>
    <name evidence="6" type="ORF">ACFFGS_07860</name>
</gene>
<dbReference type="Proteomes" id="UP001589855">
    <property type="component" value="Unassembled WGS sequence"/>
</dbReference>
<dbReference type="PRINTS" id="PR00039">
    <property type="entry name" value="HTHLYSR"/>
</dbReference>
<name>A0ABV6K3J6_9LACO</name>
<dbReference type="PROSITE" id="PS50931">
    <property type="entry name" value="HTH_LYSR"/>
    <property type="match status" value="1"/>
</dbReference>
<dbReference type="InterPro" id="IPR036388">
    <property type="entry name" value="WH-like_DNA-bd_sf"/>
</dbReference>
<organism evidence="6 7">
    <name type="scientific">Lactiplantibacillus plajomi</name>
    <dbReference type="NCBI Taxonomy" id="1457217"/>
    <lineage>
        <taxon>Bacteria</taxon>
        <taxon>Bacillati</taxon>
        <taxon>Bacillota</taxon>
        <taxon>Bacilli</taxon>
        <taxon>Lactobacillales</taxon>
        <taxon>Lactobacillaceae</taxon>
        <taxon>Lactiplantibacillus</taxon>
    </lineage>
</organism>
<dbReference type="PANTHER" id="PTHR30126:SF39">
    <property type="entry name" value="HTH-TYPE TRANSCRIPTIONAL REGULATOR CYSL"/>
    <property type="match status" value="1"/>
</dbReference>
<keyword evidence="3" id="KW-0238">DNA-binding</keyword>
<evidence type="ECO:0000256" key="1">
    <source>
        <dbReference type="ARBA" id="ARBA00009437"/>
    </source>
</evidence>
<dbReference type="RefSeq" id="WP_137645426.1">
    <property type="nucleotide sequence ID" value="NZ_BAABRM010000025.1"/>
</dbReference>
<accession>A0ABV6K3J6</accession>
<feature type="domain" description="HTH lysR-type" evidence="5">
    <location>
        <begin position="1"/>
        <end position="58"/>
    </location>
</feature>
<evidence type="ECO:0000256" key="2">
    <source>
        <dbReference type="ARBA" id="ARBA00023015"/>
    </source>
</evidence>
<dbReference type="Gene3D" id="3.40.190.290">
    <property type="match status" value="2"/>
</dbReference>
<evidence type="ECO:0000259" key="5">
    <source>
        <dbReference type="PROSITE" id="PS50931"/>
    </source>
</evidence>
<dbReference type="InterPro" id="IPR036390">
    <property type="entry name" value="WH_DNA-bd_sf"/>
</dbReference>
<evidence type="ECO:0000313" key="7">
    <source>
        <dbReference type="Proteomes" id="UP001589855"/>
    </source>
</evidence>
<comment type="similarity">
    <text evidence="1">Belongs to the LysR transcriptional regulatory family.</text>
</comment>
<dbReference type="SUPFAM" id="SSF46785">
    <property type="entry name" value="Winged helix' DNA-binding domain"/>
    <property type="match status" value="1"/>
</dbReference>
<evidence type="ECO:0000256" key="3">
    <source>
        <dbReference type="ARBA" id="ARBA00023125"/>
    </source>
</evidence>
<keyword evidence="4" id="KW-0804">Transcription</keyword>
<comment type="caution">
    <text evidence="6">The sequence shown here is derived from an EMBL/GenBank/DDBJ whole genome shotgun (WGS) entry which is preliminary data.</text>
</comment>
<keyword evidence="2" id="KW-0805">Transcription regulation</keyword>
<dbReference type="Gene3D" id="1.10.10.10">
    <property type="entry name" value="Winged helix-like DNA-binding domain superfamily/Winged helix DNA-binding domain"/>
    <property type="match status" value="1"/>
</dbReference>
<dbReference type="Pfam" id="PF03466">
    <property type="entry name" value="LysR_substrate"/>
    <property type="match status" value="1"/>
</dbReference>
<sequence>MFKQLQTFCVVYETRNFSHAATQLFISQPTVSTQIKQLESELHTTLFTRNGRQEISPTASGKLLYQHAQILLESWATTKTEIQATHHLVKLPCRIAASHTTASLVLPGLLTALAPLGNHFDFRIKLANSAEILTAMSQHKLDFGLVEKPLVTDQLDRWGFGHDQLVHAGDFNSPLWLLREAESGVRHYTDAFLKAQNIQPQQTMTIHSNQVIADLLARGIGQSVLSKDVLKPTVPFETLGDQYRRQFFLLTPSEANPLLAPVQQLVTPYLRRWTVVD</sequence>
<evidence type="ECO:0000313" key="6">
    <source>
        <dbReference type="EMBL" id="MFC0424029.1"/>
    </source>
</evidence>
<dbReference type="PANTHER" id="PTHR30126">
    <property type="entry name" value="HTH-TYPE TRANSCRIPTIONAL REGULATOR"/>
    <property type="match status" value="1"/>
</dbReference>
<dbReference type="InterPro" id="IPR000847">
    <property type="entry name" value="LysR_HTH_N"/>
</dbReference>
<evidence type="ECO:0000256" key="4">
    <source>
        <dbReference type="ARBA" id="ARBA00023163"/>
    </source>
</evidence>
<reference evidence="6 7" key="1">
    <citation type="submission" date="2024-09" db="EMBL/GenBank/DDBJ databases">
        <authorList>
            <person name="Sun Q."/>
            <person name="Mori K."/>
        </authorList>
    </citation>
    <scope>NUCLEOTIDE SEQUENCE [LARGE SCALE GENOMIC DNA]</scope>
    <source>
        <strain evidence="6 7">TBRC 4575</strain>
    </source>
</reference>
<dbReference type="Pfam" id="PF00126">
    <property type="entry name" value="HTH_1"/>
    <property type="match status" value="1"/>
</dbReference>
<protein>
    <submittedName>
        <fullName evidence="6">LysR family transcriptional regulator</fullName>
    </submittedName>
</protein>
<proteinExistence type="inferred from homology"/>
<dbReference type="EMBL" id="JBHLUK010000065">
    <property type="protein sequence ID" value="MFC0424029.1"/>
    <property type="molecule type" value="Genomic_DNA"/>
</dbReference>
<dbReference type="InterPro" id="IPR005119">
    <property type="entry name" value="LysR_subst-bd"/>
</dbReference>
<dbReference type="SUPFAM" id="SSF53850">
    <property type="entry name" value="Periplasmic binding protein-like II"/>
    <property type="match status" value="1"/>
</dbReference>